<dbReference type="Proteomes" id="UP000294820">
    <property type="component" value="Chromosome 1"/>
</dbReference>
<evidence type="ECO:0000313" key="2">
    <source>
        <dbReference type="Proteomes" id="UP000294820"/>
    </source>
</evidence>
<dbReference type="AlphaFoldDB" id="A0A375AE63"/>
<gene>
    <name evidence="1" type="ORF">DAQ1742_03587</name>
</gene>
<sequence length="57" mass="6686">MLCLFIFSFWLGFVCQFFDNTIYGQGRMQACYLDLCFSAFHIKYFSLLAATTYGSRK</sequence>
<dbReference type="EMBL" id="LT615367">
    <property type="protein sequence ID" value="SLM64384.1"/>
    <property type="molecule type" value="Genomic_DNA"/>
</dbReference>
<dbReference type="KEGG" id="daq:DAQ1742_03587"/>
<keyword evidence="2" id="KW-1185">Reference proteome</keyword>
<organism evidence="1 2">
    <name type="scientific">Dickeya aquatica</name>
    <dbReference type="NCBI Taxonomy" id="1401087"/>
    <lineage>
        <taxon>Bacteria</taxon>
        <taxon>Pseudomonadati</taxon>
        <taxon>Pseudomonadota</taxon>
        <taxon>Gammaproteobacteria</taxon>
        <taxon>Enterobacterales</taxon>
        <taxon>Pectobacteriaceae</taxon>
        <taxon>Dickeya</taxon>
    </lineage>
</organism>
<protein>
    <submittedName>
        <fullName evidence="1">Uncharacterized protein</fullName>
    </submittedName>
</protein>
<reference evidence="1 2" key="1">
    <citation type="submission" date="2016-09" db="EMBL/GenBank/DDBJ databases">
        <authorList>
            <person name="Reverchon S."/>
            <person name="Nasser W."/>
            <person name="Leonard S."/>
            <person name="Brochier C."/>
            <person name="Duprey A."/>
        </authorList>
    </citation>
    <scope>NUCLEOTIDE SEQUENCE [LARGE SCALE GENOMIC DNA]</scope>
    <source>
        <strain evidence="1 2">174/2</strain>
    </source>
</reference>
<evidence type="ECO:0000313" key="1">
    <source>
        <dbReference type="EMBL" id="SLM64384.1"/>
    </source>
</evidence>
<proteinExistence type="predicted"/>
<name>A0A375AE63_9GAMM</name>
<accession>A0A375AE63</accession>